<reference evidence="9" key="1">
    <citation type="journal article" date="2023" name="IScience">
        <title>Live-bearing cockroach genome reveals convergent evolutionary mechanisms linked to viviparity in insects and beyond.</title>
        <authorList>
            <person name="Fouks B."/>
            <person name="Harrison M.C."/>
            <person name="Mikhailova A.A."/>
            <person name="Marchal E."/>
            <person name="English S."/>
            <person name="Carruthers M."/>
            <person name="Jennings E.C."/>
            <person name="Chiamaka E.L."/>
            <person name="Frigard R.A."/>
            <person name="Pippel M."/>
            <person name="Attardo G.M."/>
            <person name="Benoit J.B."/>
            <person name="Bornberg-Bauer E."/>
            <person name="Tobe S.S."/>
        </authorList>
    </citation>
    <scope>NUCLEOTIDE SEQUENCE</scope>
    <source>
        <strain evidence="9">Stay&amp;Tobe</strain>
    </source>
</reference>
<organism evidence="9 10">
    <name type="scientific">Diploptera punctata</name>
    <name type="common">Pacific beetle cockroach</name>
    <dbReference type="NCBI Taxonomy" id="6984"/>
    <lineage>
        <taxon>Eukaryota</taxon>
        <taxon>Metazoa</taxon>
        <taxon>Ecdysozoa</taxon>
        <taxon>Arthropoda</taxon>
        <taxon>Hexapoda</taxon>
        <taxon>Insecta</taxon>
        <taxon>Pterygota</taxon>
        <taxon>Neoptera</taxon>
        <taxon>Polyneoptera</taxon>
        <taxon>Dictyoptera</taxon>
        <taxon>Blattodea</taxon>
        <taxon>Blaberoidea</taxon>
        <taxon>Blaberidae</taxon>
        <taxon>Diplopterinae</taxon>
        <taxon>Diploptera</taxon>
    </lineage>
</organism>
<evidence type="ECO:0000256" key="1">
    <source>
        <dbReference type="ARBA" id="ARBA00004141"/>
    </source>
</evidence>
<dbReference type="PROSITE" id="PS50850">
    <property type="entry name" value="MFS"/>
    <property type="match status" value="1"/>
</dbReference>
<keyword evidence="5 7" id="KW-1133">Transmembrane helix</keyword>
<dbReference type="PANTHER" id="PTHR23511:SF5">
    <property type="entry name" value="MAJOR FACILITATOR-TYPE TRANSPORTER HXNZ-RELATED"/>
    <property type="match status" value="1"/>
</dbReference>
<evidence type="ECO:0000313" key="10">
    <source>
        <dbReference type="Proteomes" id="UP001233999"/>
    </source>
</evidence>
<feature type="transmembrane region" description="Helical" evidence="7">
    <location>
        <begin position="22"/>
        <end position="40"/>
    </location>
</feature>
<keyword evidence="4 7" id="KW-0812">Transmembrane</keyword>
<evidence type="ECO:0000256" key="6">
    <source>
        <dbReference type="ARBA" id="ARBA00023136"/>
    </source>
</evidence>
<gene>
    <name evidence="9" type="ORF">L9F63_004464</name>
</gene>
<dbReference type="GO" id="GO:0016020">
    <property type="term" value="C:membrane"/>
    <property type="evidence" value="ECO:0007669"/>
    <property type="project" value="UniProtKB-SubCell"/>
</dbReference>
<feature type="transmembrane region" description="Helical" evidence="7">
    <location>
        <begin position="277"/>
        <end position="296"/>
    </location>
</feature>
<comment type="subcellular location">
    <subcellularLocation>
        <location evidence="1">Membrane</location>
        <topology evidence="1">Multi-pass membrane protein</topology>
    </subcellularLocation>
</comment>
<evidence type="ECO:0000256" key="5">
    <source>
        <dbReference type="ARBA" id="ARBA00022989"/>
    </source>
</evidence>
<dbReference type="InterPro" id="IPR005828">
    <property type="entry name" value="MFS_sugar_transport-like"/>
</dbReference>
<dbReference type="InterPro" id="IPR020846">
    <property type="entry name" value="MFS_dom"/>
</dbReference>
<comment type="similarity">
    <text evidence="2">Belongs to the major facilitator superfamily.</text>
</comment>
<evidence type="ECO:0000313" key="9">
    <source>
        <dbReference type="EMBL" id="KAJ9579862.1"/>
    </source>
</evidence>
<reference evidence="9" key="2">
    <citation type="submission" date="2023-05" db="EMBL/GenBank/DDBJ databases">
        <authorList>
            <person name="Fouks B."/>
        </authorList>
    </citation>
    <scope>NUCLEOTIDE SEQUENCE</scope>
    <source>
        <strain evidence="9">Stay&amp;Tobe</strain>
        <tissue evidence="9">Testes</tissue>
    </source>
</reference>
<name>A0AAD7ZGH4_DIPPU</name>
<feature type="non-terminal residue" evidence="9">
    <location>
        <position position="310"/>
    </location>
</feature>
<proteinExistence type="inferred from homology"/>
<dbReference type="AlphaFoldDB" id="A0AAD7ZGH4"/>
<accession>A0AAD7ZGH4</accession>
<dbReference type="Pfam" id="PF00083">
    <property type="entry name" value="Sugar_tr"/>
    <property type="match status" value="1"/>
</dbReference>
<comment type="caution">
    <text evidence="9">The sequence shown here is derived from an EMBL/GenBank/DDBJ whole genome shotgun (WGS) entry which is preliminary data.</text>
</comment>
<protein>
    <recommendedName>
        <fullName evidence="8">Major facilitator superfamily (MFS) profile domain-containing protein</fullName>
    </recommendedName>
</protein>
<keyword evidence="3" id="KW-0813">Transport</keyword>
<dbReference type="Proteomes" id="UP001233999">
    <property type="component" value="Unassembled WGS sequence"/>
</dbReference>
<dbReference type="GO" id="GO:0022857">
    <property type="term" value="F:transmembrane transporter activity"/>
    <property type="evidence" value="ECO:0007669"/>
    <property type="project" value="InterPro"/>
</dbReference>
<sequence>CFWALGACFEVLLAIIVMPTLGWQWLLALSTIPLLAFALITPIQKSARFHVASGQPDEALATLERVAKENGKPMLLGRLVVDETSTLAPRGRVSHLLRPELLRTSLLLWFIWTACAFCYYGVVLMTTELFESSCVDHASMPDHIDCTADCKELSTQDYVDLLWTTIAEFPGIFATIYVIEKFGRKNTMAVQFFIFTICICFLFICTDSRVFLTVMLFLARGIIAGVFQAAYVYTPEVYPTPLRSVGVGTCSAMARLGAMITPYVAQVLMQSSITLATAVYGLAAVLAAVACFFLPIETKDRELSESVAHR</sequence>
<feature type="domain" description="Major facilitator superfamily (MFS) profile" evidence="8">
    <location>
        <begin position="1"/>
        <end position="299"/>
    </location>
</feature>
<evidence type="ECO:0000256" key="3">
    <source>
        <dbReference type="ARBA" id="ARBA00022448"/>
    </source>
</evidence>
<dbReference type="EMBL" id="JASPKZ010008371">
    <property type="protein sequence ID" value="KAJ9579862.1"/>
    <property type="molecule type" value="Genomic_DNA"/>
</dbReference>
<evidence type="ECO:0000256" key="4">
    <source>
        <dbReference type="ARBA" id="ARBA00022692"/>
    </source>
</evidence>
<dbReference type="SUPFAM" id="SSF103473">
    <property type="entry name" value="MFS general substrate transporter"/>
    <property type="match status" value="1"/>
</dbReference>
<evidence type="ECO:0000259" key="8">
    <source>
        <dbReference type="PROSITE" id="PS50850"/>
    </source>
</evidence>
<keyword evidence="6 7" id="KW-0472">Membrane</keyword>
<feature type="transmembrane region" description="Helical" evidence="7">
    <location>
        <begin position="186"/>
        <end position="204"/>
    </location>
</feature>
<dbReference type="InterPro" id="IPR036259">
    <property type="entry name" value="MFS_trans_sf"/>
</dbReference>
<evidence type="ECO:0000256" key="7">
    <source>
        <dbReference type="SAM" id="Phobius"/>
    </source>
</evidence>
<evidence type="ECO:0000256" key="2">
    <source>
        <dbReference type="ARBA" id="ARBA00008335"/>
    </source>
</evidence>
<keyword evidence="10" id="KW-1185">Reference proteome</keyword>
<dbReference type="Gene3D" id="1.20.1250.20">
    <property type="entry name" value="MFS general substrate transporter like domains"/>
    <property type="match status" value="1"/>
</dbReference>
<dbReference type="PANTHER" id="PTHR23511">
    <property type="entry name" value="SYNAPTIC VESICLE GLYCOPROTEIN 2"/>
    <property type="match status" value="1"/>
</dbReference>
<feature type="transmembrane region" description="Helical" evidence="7">
    <location>
        <begin position="210"/>
        <end position="233"/>
    </location>
</feature>
<feature type="transmembrane region" description="Helical" evidence="7">
    <location>
        <begin position="101"/>
        <end position="122"/>
    </location>
</feature>